<name>A0ABV1KS79_9BACL</name>
<feature type="transmembrane region" description="Helical" evidence="1">
    <location>
        <begin position="110"/>
        <end position="134"/>
    </location>
</feature>
<comment type="caution">
    <text evidence="2">The sequence shown here is derived from an EMBL/GenBank/DDBJ whole genome shotgun (WGS) entry which is preliminary data.</text>
</comment>
<dbReference type="RefSeq" id="WP_232185598.1">
    <property type="nucleotide sequence ID" value="NZ_JAIOAP010000005.1"/>
</dbReference>
<dbReference type="EMBL" id="JASKHM010000005">
    <property type="protein sequence ID" value="MEQ4482898.1"/>
    <property type="molecule type" value="Genomic_DNA"/>
</dbReference>
<sequence>MKQSRAIMPAGETLIRKVLLTNAVSSGACGLLLLSIPGYVAVWTGLDSRTALVETGIFLLLFVAFLVWTATRSIVSPTAVLVIAVIDILWVVGSALLLEVKGTTGTMTVFGLWVIFLTAAVVGVFAIFEVLYCWRNRSFGRNQAIR</sequence>
<keyword evidence="1" id="KW-0472">Membrane</keyword>
<evidence type="ECO:0000313" key="3">
    <source>
        <dbReference type="Proteomes" id="UP001493487"/>
    </source>
</evidence>
<feature type="transmembrane region" description="Helical" evidence="1">
    <location>
        <begin position="52"/>
        <end position="71"/>
    </location>
</feature>
<protein>
    <submittedName>
        <fullName evidence="2">Uncharacterized protein</fullName>
    </submittedName>
</protein>
<proteinExistence type="predicted"/>
<evidence type="ECO:0000256" key="1">
    <source>
        <dbReference type="SAM" id="Phobius"/>
    </source>
</evidence>
<keyword evidence="1" id="KW-0812">Transmembrane</keyword>
<keyword evidence="1" id="KW-1133">Transmembrane helix</keyword>
<dbReference type="Proteomes" id="UP001493487">
    <property type="component" value="Unassembled WGS sequence"/>
</dbReference>
<accession>A0ABV1KS79</accession>
<evidence type="ECO:0000313" key="2">
    <source>
        <dbReference type="EMBL" id="MEQ4482898.1"/>
    </source>
</evidence>
<reference evidence="2 3" key="1">
    <citation type="journal article" date="2023" name="Genome Announc.">
        <title>Pan-Genome Analyses of the Genus Cohnella and Proposal of the Novel Species Cohnella silvisoli sp. nov., Isolated from Forest Soil.</title>
        <authorList>
            <person name="Wang C."/>
            <person name="Mao L."/>
            <person name="Bao G."/>
            <person name="Zhu H."/>
        </authorList>
    </citation>
    <scope>NUCLEOTIDE SEQUENCE [LARGE SCALE GENOMIC DNA]</scope>
    <source>
        <strain evidence="2 3">NL03-T5-1</strain>
    </source>
</reference>
<dbReference type="PROSITE" id="PS51257">
    <property type="entry name" value="PROKAR_LIPOPROTEIN"/>
    <property type="match status" value="1"/>
</dbReference>
<feature type="transmembrane region" description="Helical" evidence="1">
    <location>
        <begin position="78"/>
        <end position="98"/>
    </location>
</feature>
<gene>
    <name evidence="2" type="ORF">QJS35_10865</name>
</gene>
<keyword evidence="3" id="KW-1185">Reference proteome</keyword>
<feature type="transmembrane region" description="Helical" evidence="1">
    <location>
        <begin position="20"/>
        <end position="40"/>
    </location>
</feature>
<organism evidence="2 3">
    <name type="scientific">Cohnella silvisoli</name>
    <dbReference type="NCBI Taxonomy" id="2873699"/>
    <lineage>
        <taxon>Bacteria</taxon>
        <taxon>Bacillati</taxon>
        <taxon>Bacillota</taxon>
        <taxon>Bacilli</taxon>
        <taxon>Bacillales</taxon>
        <taxon>Paenibacillaceae</taxon>
        <taxon>Cohnella</taxon>
    </lineage>
</organism>